<dbReference type="PANTHER" id="PTHR42470:SF2">
    <property type="match status" value="1"/>
</dbReference>
<keyword evidence="3" id="KW-1185">Reference proteome</keyword>
<gene>
    <name evidence="2" type="ORF">IWX90DRAFT_507771</name>
</gene>
<evidence type="ECO:0000313" key="3">
    <source>
        <dbReference type="Proteomes" id="UP001456524"/>
    </source>
</evidence>
<dbReference type="Proteomes" id="UP001456524">
    <property type="component" value="Unassembled WGS sequence"/>
</dbReference>
<name>A0ABR1XKU5_9PEZI</name>
<dbReference type="EMBL" id="JBBWUH010000008">
    <property type="protein sequence ID" value="KAK8159420.1"/>
    <property type="molecule type" value="Genomic_DNA"/>
</dbReference>
<dbReference type="Pfam" id="PF25545">
    <property type="entry name" value="DUF7924"/>
    <property type="match status" value="1"/>
</dbReference>
<protein>
    <recommendedName>
        <fullName evidence="1">DUF7924 domain-containing protein</fullName>
    </recommendedName>
</protein>
<evidence type="ECO:0000259" key="1">
    <source>
        <dbReference type="Pfam" id="PF25545"/>
    </source>
</evidence>
<proteinExistence type="predicted"/>
<evidence type="ECO:0000313" key="2">
    <source>
        <dbReference type="EMBL" id="KAK8159420.1"/>
    </source>
</evidence>
<reference evidence="2 3" key="1">
    <citation type="journal article" date="2022" name="G3 (Bethesda)">
        <title>Enemy or ally: a genomic approach to elucidate the lifestyle of Phyllosticta citrichinaensis.</title>
        <authorList>
            <person name="Buijs V.A."/>
            <person name="Groenewald J.Z."/>
            <person name="Haridas S."/>
            <person name="LaButti K.M."/>
            <person name="Lipzen A."/>
            <person name="Martin F.M."/>
            <person name="Barry K."/>
            <person name="Grigoriev I.V."/>
            <person name="Crous P.W."/>
            <person name="Seidl M.F."/>
        </authorList>
    </citation>
    <scope>NUCLEOTIDE SEQUENCE [LARGE SCALE GENOMIC DNA]</scope>
    <source>
        <strain evidence="2 3">CBS 129764</strain>
    </source>
</reference>
<accession>A0ABR1XKU5</accession>
<feature type="domain" description="DUF7924" evidence="1">
    <location>
        <begin position="1"/>
        <end position="131"/>
    </location>
</feature>
<dbReference type="PANTHER" id="PTHR42470">
    <property type="entry name" value="VAST DOMAIN-CONTAINING PROTEIN"/>
    <property type="match status" value="1"/>
</dbReference>
<organism evidence="2 3">
    <name type="scientific">Phyllosticta citrichinensis</name>
    <dbReference type="NCBI Taxonomy" id="1130410"/>
    <lineage>
        <taxon>Eukaryota</taxon>
        <taxon>Fungi</taxon>
        <taxon>Dikarya</taxon>
        <taxon>Ascomycota</taxon>
        <taxon>Pezizomycotina</taxon>
        <taxon>Dothideomycetes</taxon>
        <taxon>Dothideomycetes incertae sedis</taxon>
        <taxon>Botryosphaeriales</taxon>
        <taxon>Phyllostictaceae</taxon>
        <taxon>Phyllosticta</taxon>
    </lineage>
</organism>
<dbReference type="InterPro" id="IPR057684">
    <property type="entry name" value="DUF7924"/>
</dbReference>
<sequence length="176" mass="20585">MLFPFLTVAAIGTRSSERMNATEARLQSTHFAIIAMRSIIELFRCVNRAHEINGEILAFSVTYDTSWIQIYGHYADVSERNVQFYRHDILGNPWVYRERSADTDRWLSYQFIKSLYKDWAPRQFQRICSAIDDLPSWDVLRVSKSLPGSHSPPPVDEEKEKFANIWPSFLKGEEYD</sequence>
<comment type="caution">
    <text evidence="2">The sequence shown here is derived from an EMBL/GenBank/DDBJ whole genome shotgun (WGS) entry which is preliminary data.</text>
</comment>